<dbReference type="SMART" id="SM00982">
    <property type="entry name" value="TRCF"/>
    <property type="match status" value="1"/>
</dbReference>
<dbReference type="Pfam" id="PF00270">
    <property type="entry name" value="DEAD"/>
    <property type="match status" value="1"/>
</dbReference>
<dbReference type="GO" id="GO:0000716">
    <property type="term" value="P:transcription-coupled nucleotide-excision repair, DNA damage recognition"/>
    <property type="evidence" value="ECO:0007669"/>
    <property type="project" value="UniProtKB-UniRule"/>
</dbReference>
<evidence type="ECO:0000259" key="11">
    <source>
        <dbReference type="PROSITE" id="PS51194"/>
    </source>
</evidence>
<dbReference type="GO" id="GO:0003678">
    <property type="term" value="F:DNA helicase activity"/>
    <property type="evidence" value="ECO:0007669"/>
    <property type="project" value="TreeGrafter"/>
</dbReference>
<feature type="domain" description="Helicase C-terminal" evidence="11">
    <location>
        <begin position="799"/>
        <end position="953"/>
    </location>
</feature>
<dbReference type="SUPFAM" id="SSF141259">
    <property type="entry name" value="CarD-like"/>
    <property type="match status" value="1"/>
</dbReference>
<dbReference type="Pfam" id="PF02559">
    <property type="entry name" value="CarD_TRCF_RID"/>
    <property type="match status" value="1"/>
</dbReference>
<dbReference type="SMART" id="SM00487">
    <property type="entry name" value="DEXDc"/>
    <property type="match status" value="1"/>
</dbReference>
<dbReference type="GO" id="GO:0005524">
    <property type="term" value="F:ATP binding"/>
    <property type="evidence" value="ECO:0007669"/>
    <property type="project" value="UniProtKB-UniRule"/>
</dbReference>
<sequence length="1144" mass="131018">MKKIDEILKQNPAFKTLLKGEGNIIVNDLNDEALLVTSAFLTLQKDIIVIKPNQYEANLLYQQISLINEKDSLFFPVDESYRIEALASSPELLGQRIDALYQLTTDQPKILITHGQALVRYLPSRQLFLDNCLNLKTGMQIDIYDLQKLLIKAGYTSAPRVDQPFYFSKRGGVIDVFSIQYDNPLRIEFFDDEIDNIRFYNQNSQRTIEKVKEVTIIPASDILYDEQEVPAVLSKINDLRDRQIEELDELYQEDYLSKVSIDQENLRNHDTSFTMYGYFNLFNQTASLLDYLDTPLIIQANNHDINFAYKNYLEENHYYYQELASIGKTIKGLNLFRDLYEVIDRKSVNFKPFAQSDKDVLFNARAIMINNDDEAMIINQIRAYLKLSKVVVALDDDHQLKLMTELFDRHEMAYTLIGIKDEIYPGLNIAVNKIGFGIELVDEKIVIISANELFKTRNIKKPKYFKYKNAKVLKDYQELNIGDYVVHDNHGIGQYLGIKTLEVQGFHKDYLYVAYAGDDTLYIPVEQFKMIRKYSSNEGKVPKINKLGGSQWQKTKAKARSKVDDIADKLIEIYSARINQPGYAFPSDSEIQLEFERSFGYELTVDQLRSVEEIKADMEKSQPMDRLLCGDVGFGKTEVALRAAFKAILGNKQVAFLCPTTILSMQHYKTMIARFKDFPVKIALLNRFTSTKEKKQILSDLKLGNIDLLVGTHRILSKDIVFKDIGLLCIDEEQRFGVKQKEKIKEYRKTIDVLTLTATPIPRTLQMSLMGIRGLSQIETPPKNRQPVQTYVIEKNNVLIKQIIERELARDGQVFYLYNRTSQIANVAYNITLSVPGARVAVGHGQMDKNELEDVMMRFVNKEFNVLVCTTIIETGIDIPNANTIIVEDADKFGLSQLYQIKGRVGRSNRGAYAYLLYNPTKVLNEEASKRLKAIKEFTELGSGYKIAMRDLAIRGSGDILGGTQSGFIDSIGFEMYMKILQDAINEKMGKEDVEAEKEIKSVNVKVDGYIPHDYVSSDIEKLELYQRLDNAKTISGVDHLKSEFIDYYGKLPEEVSTLVEKRKLDILASTEIIENLAEVKGKMEITFTKGYSQNVKGDQLFELVNRLFTKPVFRQLGGKIVIVLPKGDQWLERINQLITTLNS</sequence>
<proteinExistence type="inferred from homology"/>
<dbReference type="SUPFAM" id="SSF143517">
    <property type="entry name" value="TRCF domain-like"/>
    <property type="match status" value="1"/>
</dbReference>
<evidence type="ECO:0000256" key="6">
    <source>
        <dbReference type="ARBA" id="ARBA00022840"/>
    </source>
</evidence>
<keyword evidence="7 9" id="KW-0238">DNA-binding</keyword>
<dbReference type="GO" id="GO:0003684">
    <property type="term" value="F:damaged DNA binding"/>
    <property type="evidence" value="ECO:0007669"/>
    <property type="project" value="InterPro"/>
</dbReference>
<keyword evidence="6 9" id="KW-0067">ATP-binding</keyword>
<dbReference type="InterPro" id="IPR001650">
    <property type="entry name" value="Helicase_C-like"/>
</dbReference>
<dbReference type="Pfam" id="PF03461">
    <property type="entry name" value="TRCF"/>
    <property type="match status" value="1"/>
</dbReference>
<organism evidence="12 13">
    <name type="scientific">Thomasclavelia ramosa</name>
    <dbReference type="NCBI Taxonomy" id="1547"/>
    <lineage>
        <taxon>Bacteria</taxon>
        <taxon>Bacillati</taxon>
        <taxon>Bacillota</taxon>
        <taxon>Erysipelotrichia</taxon>
        <taxon>Erysipelotrichales</taxon>
        <taxon>Coprobacillaceae</taxon>
        <taxon>Thomasclavelia</taxon>
    </lineage>
</organism>
<comment type="subcellular location">
    <subcellularLocation>
        <location evidence="9">Cytoplasm</location>
    </subcellularLocation>
</comment>
<gene>
    <name evidence="9 12" type="primary">mfd</name>
    <name evidence="12" type="ORF">DXB93_11165</name>
</gene>
<dbReference type="Proteomes" id="UP000261032">
    <property type="component" value="Unassembled WGS sequence"/>
</dbReference>
<dbReference type="Gene3D" id="3.30.2060.10">
    <property type="entry name" value="Penicillin-binding protein 1b domain"/>
    <property type="match status" value="1"/>
</dbReference>
<evidence type="ECO:0000256" key="5">
    <source>
        <dbReference type="ARBA" id="ARBA00022806"/>
    </source>
</evidence>
<dbReference type="Pfam" id="PF00271">
    <property type="entry name" value="Helicase_C"/>
    <property type="match status" value="1"/>
</dbReference>
<dbReference type="SMART" id="SM01058">
    <property type="entry name" value="CarD_TRCF"/>
    <property type="match status" value="1"/>
</dbReference>
<evidence type="ECO:0000256" key="4">
    <source>
        <dbReference type="ARBA" id="ARBA00022801"/>
    </source>
</evidence>
<evidence type="ECO:0000313" key="12">
    <source>
        <dbReference type="EMBL" id="RGD84388.1"/>
    </source>
</evidence>
<feature type="domain" description="Helicase ATP-binding" evidence="10">
    <location>
        <begin position="617"/>
        <end position="778"/>
    </location>
</feature>
<keyword evidence="1 9" id="KW-0963">Cytoplasm</keyword>
<accession>A0A3E3ECT8</accession>
<evidence type="ECO:0000256" key="3">
    <source>
        <dbReference type="ARBA" id="ARBA00022763"/>
    </source>
</evidence>
<dbReference type="GO" id="GO:0006355">
    <property type="term" value="P:regulation of DNA-templated transcription"/>
    <property type="evidence" value="ECO:0007669"/>
    <property type="project" value="UniProtKB-UniRule"/>
</dbReference>
<evidence type="ECO:0000256" key="1">
    <source>
        <dbReference type="ARBA" id="ARBA00022490"/>
    </source>
</evidence>
<dbReference type="AlphaFoldDB" id="A0A3E3ECT8"/>
<comment type="function">
    <text evidence="9">Couples transcription and DNA repair by recognizing RNA polymerase (RNAP) stalled at DNA lesions. Mediates ATP-dependent release of RNAP and its truncated transcript from the DNA, and recruitment of nucleotide excision repair machinery to the damaged site.</text>
</comment>
<dbReference type="SMART" id="SM00490">
    <property type="entry name" value="HELICc"/>
    <property type="match status" value="1"/>
</dbReference>
<dbReference type="PANTHER" id="PTHR47964:SF1">
    <property type="entry name" value="ATP-DEPENDENT DNA HELICASE HOMOLOG RECG, CHLOROPLASTIC"/>
    <property type="match status" value="1"/>
</dbReference>
<evidence type="ECO:0000256" key="9">
    <source>
        <dbReference type="HAMAP-Rule" id="MF_00969"/>
    </source>
</evidence>
<comment type="similarity">
    <text evidence="9">In the C-terminal section; belongs to the helicase family. RecG subfamily.</text>
</comment>
<dbReference type="RefSeq" id="WP_008791353.1">
    <property type="nucleotide sequence ID" value="NZ_AP031443.1"/>
</dbReference>
<keyword evidence="8 9" id="KW-0234">DNA repair</keyword>
<dbReference type="EMBL" id="QUSL01000017">
    <property type="protein sequence ID" value="RGD84388.1"/>
    <property type="molecule type" value="Genomic_DNA"/>
</dbReference>
<evidence type="ECO:0000256" key="2">
    <source>
        <dbReference type="ARBA" id="ARBA00022741"/>
    </source>
</evidence>
<keyword evidence="4 9" id="KW-0378">Hydrolase</keyword>
<protein>
    <recommendedName>
        <fullName evidence="9">Transcription-repair-coupling factor</fullName>
        <shortName evidence="9">TRCF</shortName>
        <ecNumber evidence="9">3.6.4.-</ecNumber>
    </recommendedName>
</protein>
<dbReference type="Gene3D" id="2.40.10.170">
    <property type="match status" value="1"/>
</dbReference>
<keyword evidence="5" id="KW-0347">Helicase</keyword>
<keyword evidence="3 9" id="KW-0227">DNA damage</keyword>
<dbReference type="PANTHER" id="PTHR47964">
    <property type="entry name" value="ATP-DEPENDENT DNA HELICASE HOMOLOG RECG, CHLOROPLASTIC"/>
    <property type="match status" value="1"/>
</dbReference>
<dbReference type="CDD" id="cd17991">
    <property type="entry name" value="DEXHc_TRCF"/>
    <property type="match status" value="1"/>
</dbReference>
<evidence type="ECO:0000256" key="7">
    <source>
        <dbReference type="ARBA" id="ARBA00023125"/>
    </source>
</evidence>
<comment type="caution">
    <text evidence="12">The sequence shown here is derived from an EMBL/GenBank/DDBJ whole genome shotgun (WGS) entry which is preliminary data.</text>
</comment>
<dbReference type="GO" id="GO:0016787">
    <property type="term" value="F:hydrolase activity"/>
    <property type="evidence" value="ECO:0007669"/>
    <property type="project" value="UniProtKB-KW"/>
</dbReference>
<dbReference type="InterPro" id="IPR014001">
    <property type="entry name" value="Helicase_ATP-bd"/>
</dbReference>
<dbReference type="InterPro" id="IPR037235">
    <property type="entry name" value="TRCF-like_C_D7"/>
</dbReference>
<dbReference type="InterPro" id="IPR027417">
    <property type="entry name" value="P-loop_NTPase"/>
</dbReference>
<dbReference type="InterPro" id="IPR004576">
    <property type="entry name" value="Mfd"/>
</dbReference>
<dbReference type="Gene3D" id="3.40.50.11180">
    <property type="match status" value="1"/>
</dbReference>
<dbReference type="Pfam" id="PF17757">
    <property type="entry name" value="UvrB_inter"/>
    <property type="match status" value="1"/>
</dbReference>
<dbReference type="Gene3D" id="3.40.50.300">
    <property type="entry name" value="P-loop containing nucleotide triphosphate hydrolases"/>
    <property type="match status" value="2"/>
</dbReference>
<dbReference type="InterPro" id="IPR041471">
    <property type="entry name" value="UvrB_inter"/>
</dbReference>
<dbReference type="InterPro" id="IPR005118">
    <property type="entry name" value="TRCF_C"/>
</dbReference>
<dbReference type="EC" id="3.6.4.-" evidence="9"/>
<dbReference type="GO" id="GO:0005737">
    <property type="term" value="C:cytoplasm"/>
    <property type="evidence" value="ECO:0007669"/>
    <property type="project" value="UniProtKB-SubCell"/>
</dbReference>
<dbReference type="GeneID" id="64195031"/>
<evidence type="ECO:0000256" key="8">
    <source>
        <dbReference type="ARBA" id="ARBA00023204"/>
    </source>
</evidence>
<dbReference type="InterPro" id="IPR036101">
    <property type="entry name" value="CarD-like/TRCF_RID_sf"/>
</dbReference>
<evidence type="ECO:0000313" key="13">
    <source>
        <dbReference type="Proteomes" id="UP000261032"/>
    </source>
</evidence>
<dbReference type="Gene3D" id="3.90.1150.50">
    <property type="entry name" value="Transcription-repair-coupling factor, D7 domain"/>
    <property type="match status" value="1"/>
</dbReference>
<dbReference type="InterPro" id="IPR047112">
    <property type="entry name" value="RecG/Mfd"/>
</dbReference>
<dbReference type="PROSITE" id="PS51194">
    <property type="entry name" value="HELICASE_CTER"/>
    <property type="match status" value="1"/>
</dbReference>
<keyword evidence="2 9" id="KW-0547">Nucleotide-binding</keyword>
<dbReference type="PROSITE" id="PS51192">
    <property type="entry name" value="HELICASE_ATP_BIND_1"/>
    <property type="match status" value="1"/>
</dbReference>
<dbReference type="InterPro" id="IPR003711">
    <property type="entry name" value="CarD-like/TRCF_RID"/>
</dbReference>
<dbReference type="NCBIfam" id="TIGR00580">
    <property type="entry name" value="mfd"/>
    <property type="match status" value="1"/>
</dbReference>
<dbReference type="InterPro" id="IPR011545">
    <property type="entry name" value="DEAD/DEAH_box_helicase_dom"/>
</dbReference>
<dbReference type="SUPFAM" id="SSF52540">
    <property type="entry name" value="P-loop containing nucleoside triphosphate hydrolases"/>
    <property type="match status" value="3"/>
</dbReference>
<comment type="similarity">
    <text evidence="9">In the N-terminal section; belongs to the UvrB family.</text>
</comment>
<name>A0A3E3ECT8_9FIRM</name>
<dbReference type="HAMAP" id="MF_00969">
    <property type="entry name" value="TRCF"/>
    <property type="match status" value="1"/>
</dbReference>
<evidence type="ECO:0000259" key="10">
    <source>
        <dbReference type="PROSITE" id="PS51192"/>
    </source>
</evidence>
<reference evidence="12 13" key="1">
    <citation type="submission" date="2018-08" db="EMBL/GenBank/DDBJ databases">
        <title>A genome reference for cultivated species of the human gut microbiota.</title>
        <authorList>
            <person name="Zou Y."/>
            <person name="Xue W."/>
            <person name="Luo G."/>
        </authorList>
    </citation>
    <scope>NUCLEOTIDE SEQUENCE [LARGE SCALE GENOMIC DNA]</scope>
    <source>
        <strain evidence="12 13">OM06-4</strain>
    </source>
</reference>